<keyword evidence="1" id="KW-0812">Transmembrane</keyword>
<reference evidence="3" key="1">
    <citation type="journal article" date="2016" name="Nature">
        <title>Genome evolution in the allotetraploid frog Xenopus laevis.</title>
        <authorList>
            <person name="Session A.M."/>
            <person name="Uno Y."/>
            <person name="Kwon T."/>
            <person name="Chapman J.A."/>
            <person name="Toyoda A."/>
            <person name="Takahashi S."/>
            <person name="Fukui A."/>
            <person name="Hikosaka A."/>
            <person name="Suzuki A."/>
            <person name="Kondo M."/>
            <person name="van Heeringen S.J."/>
            <person name="Quigley I."/>
            <person name="Heinz S."/>
            <person name="Ogino H."/>
            <person name="Ochi H."/>
            <person name="Hellsten U."/>
            <person name="Lyons J.B."/>
            <person name="Simakov O."/>
            <person name="Putnam N."/>
            <person name="Stites J."/>
            <person name="Kuroki Y."/>
            <person name="Tanaka T."/>
            <person name="Michiue T."/>
            <person name="Watanabe M."/>
            <person name="Bogdanovic O."/>
            <person name="Lister R."/>
            <person name="Georgiou G."/>
            <person name="Paranjpe S.S."/>
            <person name="van Kruijsbergen I."/>
            <person name="Shu S."/>
            <person name="Carlson J."/>
            <person name="Kinoshita T."/>
            <person name="Ohta Y."/>
            <person name="Mawaribuchi S."/>
            <person name="Jenkins J."/>
            <person name="Grimwood J."/>
            <person name="Schmutz J."/>
            <person name="Mitros T."/>
            <person name="Mozaffari S.V."/>
            <person name="Suzuki Y."/>
            <person name="Haramoto Y."/>
            <person name="Yamamoto T.S."/>
            <person name="Takagi C."/>
            <person name="Heald R."/>
            <person name="Miller K."/>
            <person name="Haudenschild C."/>
            <person name="Kitzman J."/>
            <person name="Nakayama T."/>
            <person name="Izutsu Y."/>
            <person name="Robert J."/>
            <person name="Fortriede J."/>
            <person name="Burns K."/>
            <person name="Lotay V."/>
            <person name="Karimi K."/>
            <person name="Yasuoka Y."/>
            <person name="Dichmann D.S."/>
            <person name="Flajnik M.F."/>
            <person name="Houston D.W."/>
            <person name="Shendure J."/>
            <person name="DuPasquier L."/>
            <person name="Vize P.D."/>
            <person name="Zorn A.M."/>
            <person name="Ito M."/>
            <person name="Marcotte E.M."/>
            <person name="Wallingford J.B."/>
            <person name="Ito Y."/>
            <person name="Asashima M."/>
            <person name="Ueno N."/>
            <person name="Matsuda Y."/>
            <person name="Veenstra G.J."/>
            <person name="Fujiyama A."/>
            <person name="Harland R.M."/>
            <person name="Taira M."/>
            <person name="Rokhsar D.S."/>
        </authorList>
    </citation>
    <scope>NUCLEOTIDE SEQUENCE [LARGE SCALE GENOMIC DNA]</scope>
    <source>
        <strain evidence="3">J</strain>
    </source>
</reference>
<proteinExistence type="predicted"/>
<keyword evidence="1" id="KW-1133">Transmembrane helix</keyword>
<protein>
    <submittedName>
        <fullName evidence="2">Uncharacterized protein</fullName>
    </submittedName>
</protein>
<organism evidence="2 3">
    <name type="scientific">Xenopus laevis</name>
    <name type="common">African clawed frog</name>
    <dbReference type="NCBI Taxonomy" id="8355"/>
    <lineage>
        <taxon>Eukaryota</taxon>
        <taxon>Metazoa</taxon>
        <taxon>Chordata</taxon>
        <taxon>Craniata</taxon>
        <taxon>Vertebrata</taxon>
        <taxon>Euteleostomi</taxon>
        <taxon>Amphibia</taxon>
        <taxon>Batrachia</taxon>
        <taxon>Anura</taxon>
        <taxon>Pipoidea</taxon>
        <taxon>Pipidae</taxon>
        <taxon>Xenopodinae</taxon>
        <taxon>Xenopus</taxon>
        <taxon>Xenopus</taxon>
    </lineage>
</organism>
<dbReference type="AlphaFoldDB" id="A0A974HYA3"/>
<feature type="transmembrane region" description="Helical" evidence="1">
    <location>
        <begin position="12"/>
        <end position="32"/>
    </location>
</feature>
<dbReference type="OMA" id="CEDCTWH"/>
<keyword evidence="1" id="KW-0472">Membrane</keyword>
<dbReference type="EMBL" id="CM004468">
    <property type="protein sequence ID" value="OCT94640.1"/>
    <property type="molecule type" value="Genomic_DNA"/>
</dbReference>
<name>A0A974HYA3_XENLA</name>
<gene>
    <name evidence="2" type="ORF">XELAEV_18012322mg</name>
</gene>
<accession>A0A974HYA3</accession>
<sequence>MGNCEDCTWHYVGAVGIAGIIWISVLLAFTIFKKKRQLLDKAQDSTEVCEMQEQKQDDERELVYCDVAFHEKAKPERKEHESIVYSEVAFNANRKQPEYQSENPANEITYASVKMLTEPETGATDIYAVVKKTPVKGLSEP</sequence>
<evidence type="ECO:0000313" key="3">
    <source>
        <dbReference type="Proteomes" id="UP000694892"/>
    </source>
</evidence>
<evidence type="ECO:0000313" key="2">
    <source>
        <dbReference type="EMBL" id="OCT94640.1"/>
    </source>
</evidence>
<evidence type="ECO:0000256" key="1">
    <source>
        <dbReference type="SAM" id="Phobius"/>
    </source>
</evidence>
<dbReference type="Proteomes" id="UP000694892">
    <property type="component" value="Chromosome 2L"/>
</dbReference>